<dbReference type="RefSeq" id="WP_059060922.1">
    <property type="nucleotide sequence ID" value="NZ_LN879502.1"/>
</dbReference>
<dbReference type="SUPFAM" id="SSF53448">
    <property type="entry name" value="Nucleotide-diphospho-sugar transferases"/>
    <property type="match status" value="1"/>
</dbReference>
<reference evidence="3" key="1">
    <citation type="submission" date="2015-09" db="EMBL/GenBank/DDBJ databases">
        <authorList>
            <person name="Bertelli C."/>
        </authorList>
    </citation>
    <scope>NUCLEOTIDE SEQUENCE [LARGE SCALE GENOMIC DNA]</scope>
    <source>
        <strain evidence="3">KNic</strain>
    </source>
</reference>
<dbReference type="InterPro" id="IPR001173">
    <property type="entry name" value="Glyco_trans_2-like"/>
</dbReference>
<dbReference type="Pfam" id="PF00535">
    <property type="entry name" value="Glycos_transf_2"/>
    <property type="match status" value="1"/>
</dbReference>
<organism evidence="2 3">
    <name type="scientific">Candidatus Protochlamydia naegleriophila</name>
    <dbReference type="NCBI Taxonomy" id="389348"/>
    <lineage>
        <taxon>Bacteria</taxon>
        <taxon>Pseudomonadati</taxon>
        <taxon>Chlamydiota</taxon>
        <taxon>Chlamydiia</taxon>
        <taxon>Parachlamydiales</taxon>
        <taxon>Parachlamydiaceae</taxon>
        <taxon>Candidatus Protochlamydia</taxon>
    </lineage>
</organism>
<keyword evidence="2" id="KW-0808">Transferase</keyword>
<evidence type="ECO:0000313" key="2">
    <source>
        <dbReference type="EMBL" id="CUI16819.1"/>
    </source>
</evidence>
<dbReference type="Gene3D" id="3.90.550.10">
    <property type="entry name" value="Spore Coat Polysaccharide Biosynthesis Protein SpsA, Chain A"/>
    <property type="match status" value="1"/>
</dbReference>
<dbReference type="InParanoid" id="A0A0U5ERN5"/>
<protein>
    <submittedName>
        <fullName evidence="2">Glycosyl transferase family 2 protein</fullName>
    </submittedName>
</protein>
<accession>A0A0U5ERN5</accession>
<dbReference type="EMBL" id="LN879502">
    <property type="protein sequence ID" value="CUI16819.1"/>
    <property type="molecule type" value="Genomic_DNA"/>
</dbReference>
<dbReference type="PANTHER" id="PTHR22916">
    <property type="entry name" value="GLYCOSYLTRANSFERASE"/>
    <property type="match status" value="1"/>
</dbReference>
<dbReference type="GO" id="GO:0016758">
    <property type="term" value="F:hexosyltransferase activity"/>
    <property type="evidence" value="ECO:0007669"/>
    <property type="project" value="UniProtKB-ARBA"/>
</dbReference>
<feature type="domain" description="Glycosyltransferase 2-like" evidence="1">
    <location>
        <begin position="5"/>
        <end position="173"/>
    </location>
</feature>
<evidence type="ECO:0000313" key="3">
    <source>
        <dbReference type="Proteomes" id="UP000069902"/>
    </source>
</evidence>
<evidence type="ECO:0000259" key="1">
    <source>
        <dbReference type="Pfam" id="PF00535"/>
    </source>
</evidence>
<proteinExistence type="predicted"/>
<sequence>MSIDILLATYQGAAFLEEQLSSIFEQTHSDFHLWIRDDCSSDQTRPLIEHWANLYPEKITVLPSDKNVGIAQNFSELLKASKASYICFADQDDKWLSSKLERSLAQMQALEKQYGSAVPLLVHTDLAVAEKDLTVIAHSFWRYMGLNPRLTGLNRLLMQNNVTGCTMMMNRPLADLAQPIPPQIVMHDWWIALVAACFGYIGIVEDPTLLYRQHGSNDTGAKKYSFRKYWSQSNKDRQKKIACCHCTHRQAQQLLERYHSLLSPSRVEVLKAYAVLREQSYFKQKKLVIKHGFFKQGLMRSLKALVKKA</sequence>
<dbReference type="CDD" id="cd04196">
    <property type="entry name" value="GT_2_like_d"/>
    <property type="match status" value="1"/>
</dbReference>
<dbReference type="Proteomes" id="UP000069902">
    <property type="component" value="Chromosome cPNK"/>
</dbReference>
<dbReference type="PATRIC" id="fig|389348.3.peg.1333"/>
<gene>
    <name evidence="2" type="ORF">PNK_1202</name>
</gene>
<name>A0A0U5ERN5_9BACT</name>
<dbReference type="AlphaFoldDB" id="A0A0U5ERN5"/>
<dbReference type="InterPro" id="IPR029044">
    <property type="entry name" value="Nucleotide-diphossugar_trans"/>
</dbReference>
<keyword evidence="3" id="KW-1185">Reference proteome</keyword>
<dbReference type="PANTHER" id="PTHR22916:SF3">
    <property type="entry name" value="UDP-GLCNAC:BETAGAL BETA-1,3-N-ACETYLGLUCOSAMINYLTRANSFERASE-LIKE PROTEIN 1"/>
    <property type="match status" value="1"/>
</dbReference>
<dbReference type="KEGG" id="pnl:PNK_1202"/>